<feature type="domain" description="HD-GYP" evidence="2">
    <location>
        <begin position="194"/>
        <end position="388"/>
    </location>
</feature>
<dbReference type="InterPro" id="IPR052020">
    <property type="entry name" value="Cyclic_di-GMP/3'3'-cGAMP_PDE"/>
</dbReference>
<dbReference type="CDD" id="cd00077">
    <property type="entry name" value="HDc"/>
    <property type="match status" value="1"/>
</dbReference>
<keyword evidence="1" id="KW-1133">Transmembrane helix</keyword>
<dbReference type="InterPro" id="IPR003607">
    <property type="entry name" value="HD/PDEase_dom"/>
</dbReference>
<dbReference type="SUPFAM" id="SSF109604">
    <property type="entry name" value="HD-domain/PDEase-like"/>
    <property type="match status" value="1"/>
</dbReference>
<evidence type="ECO:0000313" key="3">
    <source>
        <dbReference type="EMBL" id="BBO92334.1"/>
    </source>
</evidence>
<dbReference type="Pfam" id="PF13487">
    <property type="entry name" value="HD_5"/>
    <property type="match status" value="1"/>
</dbReference>
<dbReference type="Proteomes" id="UP000422108">
    <property type="component" value="Chromosome"/>
</dbReference>
<keyword evidence="4" id="KW-1185">Reference proteome</keyword>
<reference evidence="3 4" key="1">
    <citation type="submission" date="2019-11" db="EMBL/GenBank/DDBJ databases">
        <title>Comparative genomics of hydrocarbon-degrading Desulfosarcina strains.</title>
        <authorList>
            <person name="Watanabe M."/>
            <person name="Kojima H."/>
            <person name="Fukui M."/>
        </authorList>
    </citation>
    <scope>NUCLEOTIDE SEQUENCE [LARGE SCALE GENOMIC DNA]</scope>
    <source>
        <strain evidence="4">oXyS1</strain>
    </source>
</reference>
<evidence type="ECO:0000256" key="1">
    <source>
        <dbReference type="SAM" id="Phobius"/>
    </source>
</evidence>
<dbReference type="InterPro" id="IPR037522">
    <property type="entry name" value="HD_GYP_dom"/>
</dbReference>
<dbReference type="SMART" id="SM00471">
    <property type="entry name" value="HDc"/>
    <property type="match status" value="1"/>
</dbReference>
<accession>A0A5K8AL65</accession>
<evidence type="ECO:0000259" key="2">
    <source>
        <dbReference type="PROSITE" id="PS51832"/>
    </source>
</evidence>
<dbReference type="PANTHER" id="PTHR45228">
    <property type="entry name" value="CYCLIC DI-GMP PHOSPHODIESTERASE TM_0186-RELATED"/>
    <property type="match status" value="1"/>
</dbReference>
<gene>
    <name evidence="3" type="ORF">DSCOOX_55140</name>
</gene>
<keyword evidence="1" id="KW-0472">Membrane</keyword>
<feature type="transmembrane region" description="Helical" evidence="1">
    <location>
        <begin position="158"/>
        <end position="181"/>
    </location>
</feature>
<dbReference type="AlphaFoldDB" id="A0A5K8AL65"/>
<dbReference type="Gene3D" id="1.10.3210.10">
    <property type="entry name" value="Hypothetical protein af1432"/>
    <property type="match status" value="1"/>
</dbReference>
<organism evidence="3 4">
    <name type="scientific">Desulfosarcina ovata subsp. ovata</name>
    <dbReference type="NCBI Taxonomy" id="2752305"/>
    <lineage>
        <taxon>Bacteria</taxon>
        <taxon>Pseudomonadati</taxon>
        <taxon>Thermodesulfobacteriota</taxon>
        <taxon>Desulfobacteria</taxon>
        <taxon>Desulfobacterales</taxon>
        <taxon>Desulfosarcinaceae</taxon>
        <taxon>Desulfosarcina</taxon>
    </lineage>
</organism>
<evidence type="ECO:0000313" key="4">
    <source>
        <dbReference type="Proteomes" id="UP000422108"/>
    </source>
</evidence>
<dbReference type="EMBL" id="AP021879">
    <property type="protein sequence ID" value="BBO92334.1"/>
    <property type="molecule type" value="Genomic_DNA"/>
</dbReference>
<dbReference type="PROSITE" id="PS51832">
    <property type="entry name" value="HD_GYP"/>
    <property type="match status" value="1"/>
</dbReference>
<protein>
    <recommendedName>
        <fullName evidence="2">HD-GYP domain-containing protein</fullName>
    </recommendedName>
</protein>
<keyword evidence="1" id="KW-0812">Transmembrane</keyword>
<proteinExistence type="predicted"/>
<sequence length="405" mass="46777">MMISGVLLSVFWGWLVYVYQTNQVEKELFFQLKKASQRLIKEKTVPFEKIDNFEFEHFVDFYIHQLADFRMVILDIYSINGQRIFHFNNGFKNLEKYKGILLTQSPHSKDYKYNIFKLGGEIYFQTFNPIYKGEQHLGAINIIVAVGKQIVHQFRKAMIVAILHAIGTISTMTLVLFPLIYSSYKKLQHNQSELTKSHLQTIKALGNAIAERDSDTDAHNYRVTYLSLGLAERLNLSDRFMRSLVKGAFLHDIGKIGIRDNILLKTSSLSNEEMAIMKTHVEQGVKIINNIPWLEDSIDVIRFHHERYDGSGYPSGIRGEQIPIVARIFAVVDVFDALISKRPYKQAISCNDAIEILKQDHLKFDPLVLSIFLEISKSQCNNAITMEKEELEMHLTKKISNYFDV</sequence>
<name>A0A5K8AL65_9BACT</name>